<evidence type="ECO:0000313" key="3">
    <source>
        <dbReference type="Proteomes" id="UP000000768"/>
    </source>
</evidence>
<evidence type="ECO:0000313" key="2">
    <source>
        <dbReference type="EMBL" id="KXG28484.1"/>
    </source>
</evidence>
<reference evidence="3" key="2">
    <citation type="journal article" date="2018" name="Plant J.">
        <title>The Sorghum bicolor reference genome: improved assembly, gene annotations, a transcriptome atlas, and signatures of genome organization.</title>
        <authorList>
            <person name="McCormick R.F."/>
            <person name="Truong S.K."/>
            <person name="Sreedasyam A."/>
            <person name="Jenkins J."/>
            <person name="Shu S."/>
            <person name="Sims D."/>
            <person name="Kennedy M."/>
            <person name="Amirebrahimi M."/>
            <person name="Weers B.D."/>
            <person name="McKinley B."/>
            <person name="Mattison A."/>
            <person name="Morishige D.T."/>
            <person name="Grimwood J."/>
            <person name="Schmutz J."/>
            <person name="Mullet J.E."/>
        </authorList>
    </citation>
    <scope>NUCLEOTIDE SEQUENCE [LARGE SCALE GENOMIC DNA]</scope>
    <source>
        <strain evidence="3">cv. BTx623</strain>
    </source>
</reference>
<evidence type="ECO:0000256" key="1">
    <source>
        <dbReference type="SAM" id="MobiDB-lite"/>
    </source>
</evidence>
<sequence>MWWHTSRARSRPPPRAARGLGGGAAGVPHGRIGKLRRWLLLARRGAREPCRWPQRAAAPRRGLLPTVLAPSPHRFGTPLFLFTSFWSISLFQRSWRIPPLRCGRRSAVVSSRSPTTPVLYPADATRSASPTTPGALLRPLSWSSCCLYR</sequence>
<dbReference type="Gramene" id="KXG28484">
    <property type="protein sequence ID" value="KXG28484"/>
    <property type="gene ID" value="SORBI_3005G127900"/>
</dbReference>
<proteinExistence type="predicted"/>
<organism evidence="2 3">
    <name type="scientific">Sorghum bicolor</name>
    <name type="common">Sorghum</name>
    <name type="synonym">Sorghum vulgare</name>
    <dbReference type="NCBI Taxonomy" id="4558"/>
    <lineage>
        <taxon>Eukaryota</taxon>
        <taxon>Viridiplantae</taxon>
        <taxon>Streptophyta</taxon>
        <taxon>Embryophyta</taxon>
        <taxon>Tracheophyta</taxon>
        <taxon>Spermatophyta</taxon>
        <taxon>Magnoliopsida</taxon>
        <taxon>Liliopsida</taxon>
        <taxon>Poales</taxon>
        <taxon>Poaceae</taxon>
        <taxon>PACMAD clade</taxon>
        <taxon>Panicoideae</taxon>
        <taxon>Andropogonodae</taxon>
        <taxon>Andropogoneae</taxon>
        <taxon>Sorghinae</taxon>
        <taxon>Sorghum</taxon>
    </lineage>
</organism>
<dbReference type="EMBL" id="CM000764">
    <property type="protein sequence ID" value="KXG28484.1"/>
    <property type="molecule type" value="Genomic_DNA"/>
</dbReference>
<keyword evidence="3" id="KW-1185">Reference proteome</keyword>
<gene>
    <name evidence="2" type="ORF">SORBI_3005G127900</name>
</gene>
<feature type="region of interest" description="Disordered" evidence="1">
    <location>
        <begin position="1"/>
        <end position="28"/>
    </location>
</feature>
<dbReference type="Proteomes" id="UP000000768">
    <property type="component" value="Chromosome 5"/>
</dbReference>
<dbReference type="AlphaFoldDB" id="A0A1B6PS34"/>
<feature type="compositionally biased region" description="Basic residues" evidence="1">
    <location>
        <begin position="1"/>
        <end position="12"/>
    </location>
</feature>
<protein>
    <submittedName>
        <fullName evidence="2">Uncharacterized protein</fullName>
    </submittedName>
</protein>
<reference evidence="2 3" key="1">
    <citation type="journal article" date="2009" name="Nature">
        <title>The Sorghum bicolor genome and the diversification of grasses.</title>
        <authorList>
            <person name="Paterson A.H."/>
            <person name="Bowers J.E."/>
            <person name="Bruggmann R."/>
            <person name="Dubchak I."/>
            <person name="Grimwood J."/>
            <person name="Gundlach H."/>
            <person name="Haberer G."/>
            <person name="Hellsten U."/>
            <person name="Mitros T."/>
            <person name="Poliakov A."/>
            <person name="Schmutz J."/>
            <person name="Spannagl M."/>
            <person name="Tang H."/>
            <person name="Wang X."/>
            <person name="Wicker T."/>
            <person name="Bharti A.K."/>
            <person name="Chapman J."/>
            <person name="Feltus F.A."/>
            <person name="Gowik U."/>
            <person name="Grigoriev I.V."/>
            <person name="Lyons E."/>
            <person name="Maher C.A."/>
            <person name="Martis M."/>
            <person name="Narechania A."/>
            <person name="Otillar R.P."/>
            <person name="Penning B.W."/>
            <person name="Salamov A.A."/>
            <person name="Wang Y."/>
            <person name="Zhang L."/>
            <person name="Carpita N.C."/>
            <person name="Freeling M."/>
            <person name="Gingle A.R."/>
            <person name="Hash C.T."/>
            <person name="Keller B."/>
            <person name="Klein P."/>
            <person name="Kresovich S."/>
            <person name="McCann M.C."/>
            <person name="Ming R."/>
            <person name="Peterson D.G."/>
            <person name="Mehboob-ur-Rahman"/>
            <person name="Ware D."/>
            <person name="Westhoff P."/>
            <person name="Mayer K.F."/>
            <person name="Messing J."/>
            <person name="Rokhsar D.S."/>
        </authorList>
    </citation>
    <scope>NUCLEOTIDE SEQUENCE [LARGE SCALE GENOMIC DNA]</scope>
    <source>
        <strain evidence="3">cv. BTx623</strain>
    </source>
</reference>
<dbReference type="InParanoid" id="A0A1B6PS34"/>
<accession>A0A1B6PS34</accession>
<name>A0A1B6PS34_SORBI</name>